<feature type="compositionally biased region" description="Gly residues" evidence="2">
    <location>
        <begin position="176"/>
        <end position="193"/>
    </location>
</feature>
<organism evidence="3 4">
    <name type="scientific">Taeniopygia guttata</name>
    <name type="common">Zebra finch</name>
    <name type="synonym">Poephila guttata</name>
    <dbReference type="NCBI Taxonomy" id="59729"/>
    <lineage>
        <taxon>Eukaryota</taxon>
        <taxon>Metazoa</taxon>
        <taxon>Chordata</taxon>
        <taxon>Craniata</taxon>
        <taxon>Vertebrata</taxon>
        <taxon>Euteleostomi</taxon>
        <taxon>Archelosauria</taxon>
        <taxon>Archosauria</taxon>
        <taxon>Dinosauria</taxon>
        <taxon>Saurischia</taxon>
        <taxon>Theropoda</taxon>
        <taxon>Coelurosauria</taxon>
        <taxon>Aves</taxon>
        <taxon>Neognathae</taxon>
        <taxon>Neoaves</taxon>
        <taxon>Telluraves</taxon>
        <taxon>Australaves</taxon>
        <taxon>Passeriformes</taxon>
        <taxon>Passeroidea</taxon>
        <taxon>Estrildidae</taxon>
        <taxon>Estrildinae</taxon>
        <taxon>Taeniopygia</taxon>
    </lineage>
</organism>
<feature type="compositionally biased region" description="Basic residues" evidence="2">
    <location>
        <begin position="50"/>
        <end position="59"/>
    </location>
</feature>
<feature type="region of interest" description="Disordered" evidence="2">
    <location>
        <begin position="495"/>
        <end position="521"/>
    </location>
</feature>
<sequence length="521" mass="54103">MRPEGAATGSQSSRAEAGVTHGAGPALGQPLTGGTALSPRSGGTETRPGQPRRGHRARAPRGTATHPLALHRARHLVVVQVPLEFGRHGRSVPRGRARGEKPGGESRERRAGPGRDPPPPRSPGRAGPGRREMAGAGESRHIHRPARRAERRATDGGRAGPRRGRAEDGGRAEAGPGRGRGPGRGGAGPLRGGTALGRWVRFVPRPRAAPVGFGPGLPRPGVTPGTRPQRLRRGGGAVPLPPQASGRLRVARPPPPRASRSINPDAGGRRAESGGAGAMLGAWLLLWGSVALGGRADTAFLRRAHDSSGHCTYSFTVASPVEAACPEAAGGVPELRAELAALAARLSRLESRERAAGGSGPRGAEPGGARDPQQAAAASRLEAAYGELLRAKSRLEEEKGRLVREKEELGRRLESSAQEISRLRAARCPPGREGPGRDVLRAPAKGKCRAGTPVRPCLPPPLRPSPSAAPCCAPTAAPHSWGPCRVQPCREVAAHCPPHPASSHPSSHPSSHRLPRSRGGM</sequence>
<dbReference type="Proteomes" id="UP000007754">
    <property type="component" value="Chromosome 8"/>
</dbReference>
<protein>
    <submittedName>
        <fullName evidence="3">Uncharacterized protein</fullName>
    </submittedName>
</protein>
<evidence type="ECO:0000256" key="2">
    <source>
        <dbReference type="SAM" id="MobiDB-lite"/>
    </source>
</evidence>
<reference evidence="3" key="2">
    <citation type="submission" date="2025-08" db="UniProtKB">
        <authorList>
            <consortium name="Ensembl"/>
        </authorList>
    </citation>
    <scope>IDENTIFICATION</scope>
</reference>
<keyword evidence="4" id="KW-1185">Reference proteome</keyword>
<evidence type="ECO:0000313" key="3">
    <source>
        <dbReference type="Ensembl" id="ENSTGUP00000036155.1"/>
    </source>
</evidence>
<feature type="compositionally biased region" description="Basic and acidic residues" evidence="2">
    <location>
        <begin position="97"/>
        <end position="113"/>
    </location>
</feature>
<reference evidence="3" key="3">
    <citation type="submission" date="2025-09" db="UniProtKB">
        <authorList>
            <consortium name="Ensembl"/>
        </authorList>
    </citation>
    <scope>IDENTIFICATION</scope>
</reference>
<keyword evidence="1" id="KW-0175">Coiled coil</keyword>
<accession>A0A674HNP5</accession>
<feature type="compositionally biased region" description="Low complexity" evidence="2">
    <location>
        <begin position="362"/>
        <end position="377"/>
    </location>
</feature>
<feature type="compositionally biased region" description="Basic residues" evidence="2">
    <location>
        <begin position="510"/>
        <end position="521"/>
    </location>
</feature>
<dbReference type="AlphaFoldDB" id="A0A674HNP5"/>
<name>A0A674HNP5_TAEGU</name>
<evidence type="ECO:0000313" key="4">
    <source>
        <dbReference type="Proteomes" id="UP000007754"/>
    </source>
</evidence>
<dbReference type="Ensembl" id="ENSTGUT00000023742.1">
    <property type="protein sequence ID" value="ENSTGUP00000036155.1"/>
    <property type="gene ID" value="ENSTGUG00000026352.1"/>
</dbReference>
<dbReference type="InParanoid" id="A0A674HNP5"/>
<feature type="region of interest" description="Disordered" evidence="2">
    <location>
        <begin position="1"/>
        <end position="71"/>
    </location>
</feature>
<proteinExistence type="predicted"/>
<feature type="coiled-coil region" evidence="1">
    <location>
        <begin position="378"/>
        <end position="426"/>
    </location>
</feature>
<feature type="region of interest" description="Disordered" evidence="2">
    <location>
        <begin position="209"/>
        <end position="273"/>
    </location>
</feature>
<feature type="region of interest" description="Disordered" evidence="2">
    <location>
        <begin position="88"/>
        <end position="193"/>
    </location>
</feature>
<reference evidence="3 4" key="1">
    <citation type="journal article" date="2010" name="Nature">
        <title>The genome of a songbird.</title>
        <authorList>
            <person name="Warren W.C."/>
            <person name="Clayton D.F."/>
            <person name="Ellegren H."/>
            <person name="Arnold A.P."/>
            <person name="Hillier L.W."/>
            <person name="Kunstner A."/>
            <person name="Searle S."/>
            <person name="White S."/>
            <person name="Vilella A.J."/>
            <person name="Fairley S."/>
            <person name="Heger A."/>
            <person name="Kong L."/>
            <person name="Ponting C.P."/>
            <person name="Jarvis E.D."/>
            <person name="Mello C.V."/>
            <person name="Minx P."/>
            <person name="Lovell P."/>
            <person name="Velho T.A."/>
            <person name="Ferris M."/>
            <person name="Balakrishnan C.N."/>
            <person name="Sinha S."/>
            <person name="Blatti C."/>
            <person name="London S.E."/>
            <person name="Li Y."/>
            <person name="Lin Y.C."/>
            <person name="George J."/>
            <person name="Sweedler J."/>
            <person name="Southey B."/>
            <person name="Gunaratne P."/>
            <person name="Watson M."/>
            <person name="Nam K."/>
            <person name="Backstrom N."/>
            <person name="Smeds L."/>
            <person name="Nabholz B."/>
            <person name="Itoh Y."/>
            <person name="Whitney O."/>
            <person name="Pfenning A.R."/>
            <person name="Howard J."/>
            <person name="Volker M."/>
            <person name="Skinner B.M."/>
            <person name="Griffin D.K."/>
            <person name="Ye L."/>
            <person name="McLaren W.M."/>
            <person name="Flicek P."/>
            <person name="Quesada V."/>
            <person name="Velasco G."/>
            <person name="Lopez-Otin C."/>
            <person name="Puente X.S."/>
            <person name="Olender T."/>
            <person name="Lancet D."/>
            <person name="Smit A.F."/>
            <person name="Hubley R."/>
            <person name="Konkel M.K."/>
            <person name="Walker J.A."/>
            <person name="Batzer M.A."/>
            <person name="Gu W."/>
            <person name="Pollock D.D."/>
            <person name="Chen L."/>
            <person name="Cheng Z."/>
            <person name="Eichler E.E."/>
            <person name="Stapley J."/>
            <person name="Slate J."/>
            <person name="Ekblom R."/>
            <person name="Birkhead T."/>
            <person name="Burke T."/>
            <person name="Burt D."/>
            <person name="Scharff C."/>
            <person name="Adam I."/>
            <person name="Richard H."/>
            <person name="Sultan M."/>
            <person name="Soldatov A."/>
            <person name="Lehrach H."/>
            <person name="Edwards S.V."/>
            <person name="Yang S.P."/>
            <person name="Li X."/>
            <person name="Graves T."/>
            <person name="Fulton L."/>
            <person name="Nelson J."/>
            <person name="Chinwalla A."/>
            <person name="Hou S."/>
            <person name="Mardis E.R."/>
            <person name="Wilson R.K."/>
        </authorList>
    </citation>
    <scope>NUCLEOTIDE SEQUENCE [LARGE SCALE GENOMIC DNA]</scope>
</reference>
<feature type="region of interest" description="Disordered" evidence="2">
    <location>
        <begin position="351"/>
        <end position="377"/>
    </location>
</feature>
<evidence type="ECO:0000256" key="1">
    <source>
        <dbReference type="SAM" id="Coils"/>
    </source>
</evidence>